<protein>
    <submittedName>
        <fullName evidence="2">Uncharacterized protein</fullName>
    </submittedName>
</protein>
<keyword evidence="1" id="KW-0812">Transmembrane</keyword>
<sequence length="126" mass="14225">MTYEQEEQRKRRMIIALTLDALYLFGLFLFFQGNAGSGDASIGDGLAFLLIFLMPHLVVLVLGMATLLSVISSYHKWGLRFALIFHIMAMFATYSPLYIVTLPGLGIQSLILAVLVFSKKYREEEK</sequence>
<keyword evidence="1" id="KW-0472">Membrane</keyword>
<feature type="transmembrane region" description="Helical" evidence="1">
    <location>
        <begin position="100"/>
        <end position="118"/>
    </location>
</feature>
<evidence type="ECO:0000313" key="2">
    <source>
        <dbReference type="EMBL" id="OLF48491.1"/>
    </source>
</evidence>
<evidence type="ECO:0000256" key="1">
    <source>
        <dbReference type="SAM" id="Phobius"/>
    </source>
</evidence>
<reference evidence="3" key="1">
    <citation type="submission" date="2016-12" db="EMBL/GenBank/DDBJ databases">
        <authorList>
            <person name="Gulvik C.A."/>
        </authorList>
    </citation>
    <scope>NUCLEOTIDE SEQUENCE [LARGE SCALE GENOMIC DNA]</scope>
    <source>
        <strain evidence="3">NED12-00049-6B</strain>
    </source>
</reference>
<dbReference type="AlphaFoldDB" id="A0A1Q8E9M3"/>
<feature type="transmembrane region" description="Helical" evidence="1">
    <location>
        <begin position="45"/>
        <end position="70"/>
    </location>
</feature>
<organism evidence="2 3">
    <name type="scientific">Streptococcus cuniculi</name>
    <dbReference type="NCBI Taxonomy" id="1432788"/>
    <lineage>
        <taxon>Bacteria</taxon>
        <taxon>Bacillati</taxon>
        <taxon>Bacillota</taxon>
        <taxon>Bacilli</taxon>
        <taxon>Lactobacillales</taxon>
        <taxon>Streptococcaceae</taxon>
        <taxon>Streptococcus</taxon>
    </lineage>
</organism>
<name>A0A1Q8E9M3_9STRE</name>
<keyword evidence="3" id="KW-1185">Reference proteome</keyword>
<proteinExistence type="predicted"/>
<keyword evidence="1" id="KW-1133">Transmembrane helix</keyword>
<feature type="transmembrane region" description="Helical" evidence="1">
    <location>
        <begin position="77"/>
        <end position="94"/>
    </location>
</feature>
<feature type="transmembrane region" description="Helical" evidence="1">
    <location>
        <begin position="12"/>
        <end position="33"/>
    </location>
</feature>
<accession>A0A1Q8E9M3</accession>
<dbReference type="RefSeq" id="WP_075104213.1">
    <property type="nucleotide sequence ID" value="NZ_MSJM01000002.1"/>
</dbReference>
<dbReference type="EMBL" id="MSJM01000002">
    <property type="protein sequence ID" value="OLF48491.1"/>
    <property type="molecule type" value="Genomic_DNA"/>
</dbReference>
<comment type="caution">
    <text evidence="2">The sequence shown here is derived from an EMBL/GenBank/DDBJ whole genome shotgun (WGS) entry which is preliminary data.</text>
</comment>
<gene>
    <name evidence="2" type="ORF">BU202_02435</name>
</gene>
<dbReference type="Proteomes" id="UP000186890">
    <property type="component" value="Unassembled WGS sequence"/>
</dbReference>
<evidence type="ECO:0000313" key="3">
    <source>
        <dbReference type="Proteomes" id="UP000186890"/>
    </source>
</evidence>